<dbReference type="Pfam" id="PF23562">
    <property type="entry name" value="AMP-binding_C_3"/>
    <property type="match status" value="1"/>
</dbReference>
<dbReference type="AlphaFoldDB" id="A0A080WS05"/>
<dbReference type="InterPro" id="IPR036736">
    <property type="entry name" value="ACP-like_sf"/>
</dbReference>
<dbReference type="Pfam" id="PF22664">
    <property type="entry name" value="TRI-like_N"/>
    <property type="match status" value="1"/>
</dbReference>
<dbReference type="SUPFAM" id="SSF47336">
    <property type="entry name" value="ACP-like"/>
    <property type="match status" value="1"/>
</dbReference>
<dbReference type="EMBL" id="GG700665">
    <property type="protein sequence ID" value="KFL63110.1"/>
    <property type="molecule type" value="Genomic_DNA"/>
</dbReference>
<dbReference type="STRING" id="559305.A0A080WS05"/>
<dbReference type="Gene3D" id="1.10.1200.10">
    <property type="entry name" value="ACP-like"/>
    <property type="match status" value="1"/>
</dbReference>
<reference evidence="4" key="1">
    <citation type="journal article" date="2012" name="MBio">
        <title>Comparative genome analysis of Trichophyton rubrum and related dermatophytes reveals candidate genes involved in infection.</title>
        <authorList>
            <person name="Martinez D.A."/>
            <person name="Oliver B.G."/>
            <person name="Graeser Y."/>
            <person name="Goldberg J.M."/>
            <person name="Li W."/>
            <person name="Martinez-Rossi N.M."/>
            <person name="Monod M."/>
            <person name="Shelest E."/>
            <person name="Barton R.C."/>
            <person name="Birch E."/>
            <person name="Brakhage A.A."/>
            <person name="Chen Z."/>
            <person name="Gurr S.J."/>
            <person name="Heiman D."/>
            <person name="Heitman J."/>
            <person name="Kosti I."/>
            <person name="Rossi A."/>
            <person name="Saif S."/>
            <person name="Samalova M."/>
            <person name="Saunders C.W."/>
            <person name="Shea T."/>
            <person name="Summerbell R.C."/>
            <person name="Xu J."/>
            <person name="Young S."/>
            <person name="Zeng Q."/>
            <person name="Birren B.W."/>
            <person name="Cuomo C.A."/>
            <person name="White T.C."/>
        </authorList>
    </citation>
    <scope>NUCLEOTIDE SEQUENCE [LARGE SCALE GENOMIC DNA]</scope>
    <source>
        <strain evidence="4">ATCC MYA-4607 / CBS 118892</strain>
    </source>
</reference>
<dbReference type="OrthoDB" id="429813at2759"/>
<dbReference type="HOGENOM" id="CLU_581651_0_0_1"/>
<gene>
    <name evidence="3" type="ORF">TERG_12722</name>
</gene>
<dbReference type="InterPro" id="IPR054710">
    <property type="entry name" value="Tri101-like_N"/>
</dbReference>
<protein>
    <recommendedName>
        <fullName evidence="2">Carrier domain-containing protein</fullName>
    </recommendedName>
</protein>
<accession>A0A080WS05</accession>
<keyword evidence="1" id="KW-0808">Transferase</keyword>
<dbReference type="RefSeq" id="XP_047607595.1">
    <property type="nucleotide sequence ID" value="XM_047751639.1"/>
</dbReference>
<dbReference type="Pfam" id="PF00550">
    <property type="entry name" value="PP-binding"/>
    <property type="match status" value="1"/>
</dbReference>
<name>A0A080WS05_TRIRC</name>
<dbReference type="InterPro" id="IPR009081">
    <property type="entry name" value="PP-bd_ACP"/>
</dbReference>
<evidence type="ECO:0000259" key="2">
    <source>
        <dbReference type="PROSITE" id="PS50075"/>
    </source>
</evidence>
<feature type="domain" description="Carrier" evidence="2">
    <location>
        <begin position="65"/>
        <end position="144"/>
    </location>
</feature>
<dbReference type="InterPro" id="IPR023213">
    <property type="entry name" value="CAT-like_dom_sf"/>
</dbReference>
<dbReference type="GO" id="GO:0016740">
    <property type="term" value="F:transferase activity"/>
    <property type="evidence" value="ECO:0007669"/>
    <property type="project" value="UniProtKB-KW"/>
</dbReference>
<dbReference type="OMA" id="YCHQSTI"/>
<evidence type="ECO:0000313" key="3">
    <source>
        <dbReference type="EMBL" id="KFL63110.1"/>
    </source>
</evidence>
<dbReference type="GeneID" id="71777842"/>
<dbReference type="PROSITE" id="PS50075">
    <property type="entry name" value="CARRIER"/>
    <property type="match status" value="1"/>
</dbReference>
<evidence type="ECO:0000256" key="1">
    <source>
        <dbReference type="ARBA" id="ARBA00022679"/>
    </source>
</evidence>
<proteinExistence type="predicted"/>
<dbReference type="InParanoid" id="A0A080WS05"/>
<evidence type="ECO:0000313" key="4">
    <source>
        <dbReference type="Proteomes" id="UP000008864"/>
    </source>
</evidence>
<dbReference type="Proteomes" id="UP000008864">
    <property type="component" value="Unassembled WGS sequence"/>
</dbReference>
<dbReference type="Gene3D" id="3.30.559.10">
    <property type="entry name" value="Chloramphenicol acetyltransferase-like domain"/>
    <property type="match status" value="1"/>
</dbReference>
<keyword evidence="4" id="KW-1185">Reference proteome</keyword>
<organism evidence="3 4">
    <name type="scientific">Trichophyton rubrum (strain ATCC MYA-4607 / CBS 118892)</name>
    <name type="common">Athlete's foot fungus</name>
    <dbReference type="NCBI Taxonomy" id="559305"/>
    <lineage>
        <taxon>Eukaryota</taxon>
        <taxon>Fungi</taxon>
        <taxon>Dikarya</taxon>
        <taxon>Ascomycota</taxon>
        <taxon>Pezizomycotina</taxon>
        <taxon>Eurotiomycetes</taxon>
        <taxon>Eurotiomycetidae</taxon>
        <taxon>Onygenales</taxon>
        <taxon>Arthrodermataceae</taxon>
        <taxon>Trichophyton</taxon>
    </lineage>
</organism>
<sequence length="470" mass="52213">MSRHKDQLLKDFVTFTKPDKPFIYTDKGTVKRAATLALYNNYIDRFYSSLSDDPDEMDAVFPINMGSTDAIENGVREILASSVQEIQQASVDTDLFEFGLDSLGVFAAIKKIRMATGLGESIAPRHVYANPTIASLATTIAQLAEEAKASSKAGPLSLPMDDETMKLRRMIAQHQSRQSFKLNALDYVNPNHNMGLVFYFSLRDGVSYEEVFKNLQEGLNRTFDLIPALSGKIMYCSEQEIGYKKGDLCVTIPPLSMAASAANRLVYKDLSSILPSFDKLRQADFAPSLFKDSLVLRDDPITKIPADIFAGQVNFVEGGCIVAVDLNHCCLDGLGAMIALKVWAENCRFLQGDKTATCSWYDSESFNHSLPEILHEQEGWTRPVDEVDPGTWGFLPFFPPDDSPTNHESPLGPRPVFPLHKMKQDVIADPEAKGCDYLYQRHSAGILLAYCHQSTIPRGQGDPKTNFWPG</sequence>